<reference evidence="2" key="1">
    <citation type="journal article" date="2014" name="Int. J. Syst. Evol. Microbiol.">
        <title>Complete genome sequence of Corynebacterium casei LMG S-19264T (=DSM 44701T), isolated from a smear-ripened cheese.</title>
        <authorList>
            <consortium name="US DOE Joint Genome Institute (JGI-PGF)"/>
            <person name="Walter F."/>
            <person name="Albersmeier A."/>
            <person name="Kalinowski J."/>
            <person name="Ruckert C."/>
        </authorList>
    </citation>
    <scope>NUCLEOTIDE SEQUENCE</scope>
    <source>
        <strain evidence="2">JCM 3313</strain>
    </source>
</reference>
<protein>
    <submittedName>
        <fullName evidence="2">Chitooligosaccharide deacetylase</fullName>
    </submittedName>
</protein>
<feature type="domain" description="NodB homology" evidence="1">
    <location>
        <begin position="55"/>
        <end position="237"/>
    </location>
</feature>
<dbReference type="Pfam" id="PF01522">
    <property type="entry name" value="Polysacc_deac_1"/>
    <property type="match status" value="1"/>
</dbReference>
<accession>A0A918EE39</accession>
<dbReference type="InterPro" id="IPR002509">
    <property type="entry name" value="NODB_dom"/>
</dbReference>
<dbReference type="PANTHER" id="PTHR10587:SF125">
    <property type="entry name" value="POLYSACCHARIDE DEACETYLASE YHEN-RELATED"/>
    <property type="match status" value="1"/>
</dbReference>
<keyword evidence="3" id="KW-1185">Reference proteome</keyword>
<dbReference type="InterPro" id="IPR011330">
    <property type="entry name" value="Glyco_hydro/deAcase_b/a-brl"/>
</dbReference>
<sequence>MRFLPTNTRARRLVFALAVVVVLTPLCGLGLWRLAGARTFQFYGGLVSSVETSAKVVALTFDDGPDPAGARRTLDELAAREVPATFYLTGHELAAHPELGRAVAEAGHEIGNHSFSHDRMVFVTPGRVADEVERTDELIRATGYRGPITFRPPNGKKLLVLPRYLDQHGRTTVMWDVEPNSYPEVDRSAEATARHVVDNARPGSIVLLHSMYQGRQASRDAIGPIVDRLRERGYRFVTVSELLAMGPPR</sequence>
<dbReference type="EMBL" id="BMRG01000007">
    <property type="protein sequence ID" value="GGP62763.1"/>
    <property type="molecule type" value="Genomic_DNA"/>
</dbReference>
<dbReference type="SUPFAM" id="SSF88713">
    <property type="entry name" value="Glycoside hydrolase/deacetylase"/>
    <property type="match status" value="1"/>
</dbReference>
<evidence type="ECO:0000313" key="3">
    <source>
        <dbReference type="Proteomes" id="UP000639606"/>
    </source>
</evidence>
<dbReference type="AlphaFoldDB" id="A0A918EE39"/>
<dbReference type="PROSITE" id="PS51677">
    <property type="entry name" value="NODB"/>
    <property type="match status" value="1"/>
</dbReference>
<proteinExistence type="predicted"/>
<dbReference type="GO" id="GO:0016810">
    <property type="term" value="F:hydrolase activity, acting on carbon-nitrogen (but not peptide) bonds"/>
    <property type="evidence" value="ECO:0007669"/>
    <property type="project" value="InterPro"/>
</dbReference>
<dbReference type="PANTHER" id="PTHR10587">
    <property type="entry name" value="GLYCOSYL TRANSFERASE-RELATED"/>
    <property type="match status" value="1"/>
</dbReference>
<dbReference type="RefSeq" id="WP_189224715.1">
    <property type="nucleotide sequence ID" value="NZ_BMRG01000007.1"/>
</dbReference>
<comment type="caution">
    <text evidence="2">The sequence shown here is derived from an EMBL/GenBank/DDBJ whole genome shotgun (WGS) entry which is preliminary data.</text>
</comment>
<evidence type="ECO:0000313" key="2">
    <source>
        <dbReference type="EMBL" id="GGP62763.1"/>
    </source>
</evidence>
<evidence type="ECO:0000259" key="1">
    <source>
        <dbReference type="PROSITE" id="PS51677"/>
    </source>
</evidence>
<dbReference type="GO" id="GO:0005975">
    <property type="term" value="P:carbohydrate metabolic process"/>
    <property type="evidence" value="ECO:0007669"/>
    <property type="project" value="InterPro"/>
</dbReference>
<dbReference type="InterPro" id="IPR050248">
    <property type="entry name" value="Polysacc_deacetylase_ArnD"/>
</dbReference>
<dbReference type="Proteomes" id="UP000639606">
    <property type="component" value="Unassembled WGS sequence"/>
</dbReference>
<name>A0A918EE39_9PSEU</name>
<gene>
    <name evidence="2" type="ORF">GCM10010185_39070</name>
</gene>
<dbReference type="Gene3D" id="3.20.20.370">
    <property type="entry name" value="Glycoside hydrolase/deacetylase"/>
    <property type="match status" value="1"/>
</dbReference>
<organism evidence="2 3">
    <name type="scientific">Saccharothrix coeruleofusca</name>
    <dbReference type="NCBI Taxonomy" id="33919"/>
    <lineage>
        <taxon>Bacteria</taxon>
        <taxon>Bacillati</taxon>
        <taxon>Actinomycetota</taxon>
        <taxon>Actinomycetes</taxon>
        <taxon>Pseudonocardiales</taxon>
        <taxon>Pseudonocardiaceae</taxon>
        <taxon>Saccharothrix</taxon>
    </lineage>
</organism>
<reference evidence="2" key="2">
    <citation type="submission" date="2020-09" db="EMBL/GenBank/DDBJ databases">
        <authorList>
            <person name="Sun Q."/>
            <person name="Ohkuma M."/>
        </authorList>
    </citation>
    <scope>NUCLEOTIDE SEQUENCE</scope>
    <source>
        <strain evidence="2">JCM 3313</strain>
    </source>
</reference>